<keyword evidence="4 6" id="KW-0472">Membrane</keyword>
<evidence type="ECO:0000313" key="7">
    <source>
        <dbReference type="EMBL" id="CAH1130323.1"/>
    </source>
</evidence>
<reference evidence="7" key="1">
    <citation type="submission" date="2022-01" db="EMBL/GenBank/DDBJ databases">
        <authorList>
            <person name="King R."/>
        </authorList>
    </citation>
    <scope>NUCLEOTIDE SEQUENCE</scope>
</reference>
<dbReference type="InterPro" id="IPR000425">
    <property type="entry name" value="MIP"/>
</dbReference>
<dbReference type="PANTHER" id="PTHR19139:SF270">
    <property type="entry name" value="ENTOMOGLYCEROPORIN 1-RELATED"/>
    <property type="match status" value="1"/>
</dbReference>
<keyword evidence="2 5" id="KW-0812">Transmembrane</keyword>
<evidence type="ECO:0000313" key="8">
    <source>
        <dbReference type="Proteomes" id="UP001152799"/>
    </source>
</evidence>
<dbReference type="InterPro" id="IPR023271">
    <property type="entry name" value="Aquaporin-like"/>
</dbReference>
<dbReference type="PANTHER" id="PTHR19139">
    <property type="entry name" value="AQUAPORIN TRANSPORTER"/>
    <property type="match status" value="1"/>
</dbReference>
<dbReference type="InterPro" id="IPR034294">
    <property type="entry name" value="Aquaporin_transptr"/>
</dbReference>
<dbReference type="CDD" id="cd00333">
    <property type="entry name" value="MIP"/>
    <property type="match status" value="1"/>
</dbReference>
<organism evidence="7 8">
    <name type="scientific">Ceutorhynchus assimilis</name>
    <name type="common">cabbage seed weevil</name>
    <dbReference type="NCBI Taxonomy" id="467358"/>
    <lineage>
        <taxon>Eukaryota</taxon>
        <taxon>Metazoa</taxon>
        <taxon>Ecdysozoa</taxon>
        <taxon>Arthropoda</taxon>
        <taxon>Hexapoda</taxon>
        <taxon>Insecta</taxon>
        <taxon>Pterygota</taxon>
        <taxon>Neoptera</taxon>
        <taxon>Endopterygota</taxon>
        <taxon>Coleoptera</taxon>
        <taxon>Polyphaga</taxon>
        <taxon>Cucujiformia</taxon>
        <taxon>Curculionidae</taxon>
        <taxon>Ceutorhynchinae</taxon>
        <taxon>Ceutorhynchus</taxon>
    </lineage>
</organism>
<evidence type="ECO:0000256" key="6">
    <source>
        <dbReference type="SAM" id="Phobius"/>
    </source>
</evidence>
<sequence length="271" mass="29123">MARGKKIQITDDMSTIDRLTLCAGEVVGTAILVFLGCMGCVTALGQKQFIPHEQISWTFGLAVMVAVQVFGHVSGSHINPIVTVAAATLGNIPLIQVPIYFLGQLLGALVGYGLLKVVTPNQFMGNVFVQGANGTVHKTLGVCSPALHPEVTAFQGFLVEFLATLILALVCCGVWDHRNGNKHDSVPIRFGFTIAVLAMAAGPYTGANMNPVRSFAPALYNGDWQNHWLYWAGPLLAGFVGAIMYRLIFAKDPPRNDQIPEALPLNDHNKA</sequence>
<evidence type="ECO:0000256" key="3">
    <source>
        <dbReference type="ARBA" id="ARBA00022989"/>
    </source>
</evidence>
<accession>A0A9P0DMY4</accession>
<dbReference type="Proteomes" id="UP001152799">
    <property type="component" value="Chromosome 4"/>
</dbReference>
<protein>
    <submittedName>
        <fullName evidence="7">Uncharacterized protein</fullName>
    </submittedName>
</protein>
<evidence type="ECO:0000256" key="2">
    <source>
        <dbReference type="ARBA" id="ARBA00022692"/>
    </source>
</evidence>
<dbReference type="NCBIfam" id="TIGR00861">
    <property type="entry name" value="MIP"/>
    <property type="match status" value="1"/>
</dbReference>
<feature type="transmembrane region" description="Helical" evidence="6">
    <location>
        <begin position="56"/>
        <end position="73"/>
    </location>
</feature>
<dbReference type="GO" id="GO:0015267">
    <property type="term" value="F:channel activity"/>
    <property type="evidence" value="ECO:0007669"/>
    <property type="project" value="InterPro"/>
</dbReference>
<feature type="transmembrane region" description="Helical" evidence="6">
    <location>
        <begin position="187"/>
        <end position="207"/>
    </location>
</feature>
<keyword evidence="5" id="KW-0813">Transport</keyword>
<evidence type="ECO:0000256" key="4">
    <source>
        <dbReference type="ARBA" id="ARBA00023136"/>
    </source>
</evidence>
<dbReference type="OrthoDB" id="3222at2759"/>
<evidence type="ECO:0000256" key="1">
    <source>
        <dbReference type="ARBA" id="ARBA00004141"/>
    </source>
</evidence>
<dbReference type="FunFam" id="1.20.1080.10:FF:000020">
    <property type="entry name" value="Entomoglyceroporin 4, isoform A"/>
    <property type="match status" value="1"/>
</dbReference>
<dbReference type="EMBL" id="OU892280">
    <property type="protein sequence ID" value="CAH1130323.1"/>
    <property type="molecule type" value="Genomic_DNA"/>
</dbReference>
<evidence type="ECO:0000256" key="5">
    <source>
        <dbReference type="RuleBase" id="RU000477"/>
    </source>
</evidence>
<comment type="similarity">
    <text evidence="5">Belongs to the MIP/aquaporin (TC 1.A.8) family.</text>
</comment>
<gene>
    <name evidence="7" type="ORF">CEUTPL_LOCUS8953</name>
</gene>
<dbReference type="PRINTS" id="PR00783">
    <property type="entry name" value="MINTRINSICP"/>
</dbReference>
<feature type="transmembrane region" description="Helical" evidence="6">
    <location>
        <begin position="154"/>
        <end position="175"/>
    </location>
</feature>
<name>A0A9P0DMY4_9CUCU</name>
<dbReference type="AlphaFoldDB" id="A0A9P0DMY4"/>
<dbReference type="GO" id="GO:0005886">
    <property type="term" value="C:plasma membrane"/>
    <property type="evidence" value="ECO:0007669"/>
    <property type="project" value="TreeGrafter"/>
</dbReference>
<dbReference type="Gene3D" id="1.20.1080.10">
    <property type="entry name" value="Glycerol uptake facilitator protein"/>
    <property type="match status" value="1"/>
</dbReference>
<comment type="subcellular location">
    <subcellularLocation>
        <location evidence="1">Membrane</location>
        <topology evidence="1">Multi-pass membrane protein</topology>
    </subcellularLocation>
</comment>
<feature type="transmembrane region" description="Helical" evidence="6">
    <location>
        <begin position="227"/>
        <end position="248"/>
    </location>
</feature>
<dbReference type="SUPFAM" id="SSF81338">
    <property type="entry name" value="Aquaporin-like"/>
    <property type="match status" value="1"/>
</dbReference>
<feature type="transmembrane region" description="Helical" evidence="6">
    <location>
        <begin position="21"/>
        <end position="44"/>
    </location>
</feature>
<proteinExistence type="inferred from homology"/>
<keyword evidence="3 6" id="KW-1133">Transmembrane helix</keyword>
<dbReference type="Pfam" id="PF00230">
    <property type="entry name" value="MIP"/>
    <property type="match status" value="1"/>
</dbReference>
<keyword evidence="8" id="KW-1185">Reference proteome</keyword>